<keyword evidence="2" id="KW-1185">Reference proteome</keyword>
<evidence type="ECO:0000313" key="2">
    <source>
        <dbReference type="Proteomes" id="UP000317663"/>
    </source>
</evidence>
<dbReference type="EMBL" id="RCZD01000016">
    <property type="protein sequence ID" value="TPG56822.1"/>
    <property type="molecule type" value="Genomic_DNA"/>
</dbReference>
<comment type="caution">
    <text evidence="1">The sequence shown here is derived from an EMBL/GenBank/DDBJ whole genome shotgun (WGS) entry which is preliminary data.</text>
</comment>
<evidence type="ECO:0000313" key="1">
    <source>
        <dbReference type="EMBL" id="TPG56822.1"/>
    </source>
</evidence>
<proteinExistence type="predicted"/>
<organism evidence="1 2">
    <name type="scientific">Ewingella americana</name>
    <dbReference type="NCBI Taxonomy" id="41202"/>
    <lineage>
        <taxon>Bacteria</taxon>
        <taxon>Pseudomonadati</taxon>
        <taxon>Pseudomonadota</taxon>
        <taxon>Gammaproteobacteria</taxon>
        <taxon>Enterobacterales</taxon>
        <taxon>Yersiniaceae</taxon>
        <taxon>Ewingella</taxon>
    </lineage>
</organism>
<reference evidence="1 2" key="1">
    <citation type="journal article" date="2019" name="Environ. Microbiol.">
        <title>Species interactions and distinct microbial communities in high Arctic permafrost affected cryosols are associated with the CH4 and CO2 gas fluxes.</title>
        <authorList>
            <person name="Altshuler I."/>
            <person name="Hamel J."/>
            <person name="Turney S."/>
            <person name="Magnuson E."/>
            <person name="Levesque R."/>
            <person name="Greer C."/>
            <person name="Whyte L.G."/>
        </authorList>
    </citation>
    <scope>NUCLEOTIDE SEQUENCE [LARGE SCALE GENOMIC DNA]</scope>
    <source>
        <strain evidence="1 2">E4</strain>
    </source>
</reference>
<name>A0A502G5E4_9GAMM</name>
<protein>
    <submittedName>
        <fullName evidence="1">Uncharacterized protein</fullName>
    </submittedName>
</protein>
<dbReference type="Proteomes" id="UP000317663">
    <property type="component" value="Unassembled WGS sequence"/>
</dbReference>
<dbReference type="OrthoDB" id="6539071at2"/>
<gene>
    <name evidence="1" type="ORF">EAH77_22380</name>
</gene>
<dbReference type="RefSeq" id="WP_140475201.1">
    <property type="nucleotide sequence ID" value="NZ_RCZD01000016.1"/>
</dbReference>
<sequence>MNHCVKVNHDADRIKRFATTVRMDETDKNGLREMTDEHPLYTESVVIRAALQTFLVLSAELRTAIILASLNELDIQSVLQRNGHSFQEGKN</sequence>
<dbReference type="AlphaFoldDB" id="A0A502G5E4"/>
<accession>A0A502G5E4</accession>